<evidence type="ECO:0000256" key="1">
    <source>
        <dbReference type="SAM" id="SignalP"/>
    </source>
</evidence>
<proteinExistence type="predicted"/>
<feature type="domain" description="Thioredoxin" evidence="2">
    <location>
        <begin position="560"/>
        <end position="689"/>
    </location>
</feature>
<dbReference type="CDD" id="cd02995">
    <property type="entry name" value="PDI_a_PDI_a'_C"/>
    <property type="match status" value="1"/>
</dbReference>
<evidence type="ECO:0000313" key="5">
    <source>
        <dbReference type="Proteomes" id="UP000014760"/>
    </source>
</evidence>
<sequence>MAKHPEIPCLLFALLFSYVSRFTSSIRHAQYAHQPPPRRFFPASSLIIDLPYGNIGDIGQLQPQYEVLFVMYYAPWCAKSRRVKTEFEKAALYLRDEVQFVAINCWYPGGQCRQQNSFAGFPEIYLYHTHLNGFKYSGILTAEYLVAFLQAMLRPFSYLRHQVDVASFLAVCDPPGFQQFYYAAMRSIETDPINSAKCFGVFTDARLAQRFSMQESPSVSLVRVHNGTLKYSSSRNFTASALTQWYFLLRQDPVVQWILPTGSKSKILSTEMKKGPAIVLFTPNHPLSGINFHFSQLRDIALTHRNCKNGSHIADIIQRSSYLRWTSVLNQVEVSELCAHQPPSVEQPPVSQFPATKSCCLSLSTAAHNSCSACLNYHSTHPQSGQPCPILGHIRDSLLRDITSSKTCSESMLNYNPSEYISVCCDASQSHTVPNIRDPYMTRSSKLCHKHRLRRQNGWGYPALMHMLNEVSFPQDYNRCSTNSTLNFYAMDTRRSESFAQRLGLHQIRANNGTALVIVNIHDEAQYVFSGALTPSSMMNFIYRYSKQDLERSFRSANHMLSPDKCNALGVTSNANKICIREVTSQHFNEVVMDPTKDVVLLYYAPWCGFCSAFSHVFLSLAKYFQSSKNLIFARFNGDLHDLPWEFTTDIYPAITLYPAKRKMDSVSFPDHLEKSLVNLVRFVLQHSTYAVRRDTAVSACSAVCMRTNIDSAVRHVRDMNIRHAITKHRASGINQSKRRSSAYQQYLLQSLSRYQVQTNATKAFVESIDEVLTFQHGKMTLLRALKRDFKGRSEKLKKIKKFTFEQALSQVADQL</sequence>
<feature type="chain" id="PRO_5008787376" description="Thioredoxin domain-containing protein" evidence="1">
    <location>
        <begin position="26"/>
        <end position="816"/>
    </location>
</feature>
<dbReference type="Proteomes" id="UP000014760">
    <property type="component" value="Unassembled WGS sequence"/>
</dbReference>
<name>R7TV91_CAPTE</name>
<reference evidence="5" key="1">
    <citation type="submission" date="2012-12" db="EMBL/GenBank/DDBJ databases">
        <authorList>
            <person name="Hellsten U."/>
            <person name="Grimwood J."/>
            <person name="Chapman J.A."/>
            <person name="Shapiro H."/>
            <person name="Aerts A."/>
            <person name="Otillar R.P."/>
            <person name="Terry A.Y."/>
            <person name="Boore J.L."/>
            <person name="Simakov O."/>
            <person name="Marletaz F."/>
            <person name="Cho S.-J."/>
            <person name="Edsinger-Gonzales E."/>
            <person name="Havlak P."/>
            <person name="Kuo D.-H."/>
            <person name="Larsson T."/>
            <person name="Lv J."/>
            <person name="Arendt D."/>
            <person name="Savage R."/>
            <person name="Osoegawa K."/>
            <person name="de Jong P."/>
            <person name="Lindberg D.R."/>
            <person name="Seaver E.C."/>
            <person name="Weisblat D.A."/>
            <person name="Putnam N.H."/>
            <person name="Grigoriev I.V."/>
            <person name="Rokhsar D.S."/>
        </authorList>
    </citation>
    <scope>NUCLEOTIDE SEQUENCE</scope>
    <source>
        <strain evidence="5">I ESC-2004</strain>
    </source>
</reference>
<dbReference type="STRING" id="283909.R7TV91"/>
<dbReference type="EMBL" id="AMQN01002187">
    <property type="status" value="NOT_ANNOTATED_CDS"/>
    <property type="molecule type" value="Genomic_DNA"/>
</dbReference>
<dbReference type="InterPro" id="IPR036249">
    <property type="entry name" value="Thioredoxin-like_sf"/>
</dbReference>
<dbReference type="OrthoDB" id="1910803at2759"/>
<evidence type="ECO:0000313" key="4">
    <source>
        <dbReference type="EnsemblMetazoa" id="CapteP221464"/>
    </source>
</evidence>
<dbReference type="AlphaFoldDB" id="R7TV91"/>
<keyword evidence="1" id="KW-0732">Signal</keyword>
<dbReference type="EMBL" id="KB308559">
    <property type="protein sequence ID" value="ELT97507.1"/>
    <property type="molecule type" value="Genomic_DNA"/>
</dbReference>
<keyword evidence="5" id="KW-1185">Reference proteome</keyword>
<dbReference type="Pfam" id="PF00085">
    <property type="entry name" value="Thioredoxin"/>
    <property type="match status" value="2"/>
</dbReference>
<dbReference type="PROSITE" id="PS51352">
    <property type="entry name" value="THIOREDOXIN_2"/>
    <property type="match status" value="2"/>
</dbReference>
<dbReference type="HOGENOM" id="CLU_010764_0_0_1"/>
<dbReference type="Gene3D" id="3.40.30.10">
    <property type="entry name" value="Glutaredoxin"/>
    <property type="match status" value="2"/>
</dbReference>
<evidence type="ECO:0000259" key="2">
    <source>
        <dbReference type="PROSITE" id="PS51352"/>
    </source>
</evidence>
<feature type="signal peptide" evidence="1">
    <location>
        <begin position="1"/>
        <end position="25"/>
    </location>
</feature>
<evidence type="ECO:0000313" key="3">
    <source>
        <dbReference type="EMBL" id="ELT97507.1"/>
    </source>
</evidence>
<dbReference type="OMA" id="VIYLYHQ"/>
<accession>R7TV91</accession>
<protein>
    <recommendedName>
        <fullName evidence="2">Thioredoxin domain-containing protein</fullName>
    </recommendedName>
</protein>
<dbReference type="PANTHER" id="PTHR46497:SF1">
    <property type="entry name" value="THIOREDOXIN DOMAIN-CONTAINING PROTEIN 11"/>
    <property type="match status" value="1"/>
</dbReference>
<dbReference type="EnsemblMetazoa" id="CapteT221464">
    <property type="protein sequence ID" value="CapteP221464"/>
    <property type="gene ID" value="CapteG221464"/>
</dbReference>
<reference evidence="3 5" key="2">
    <citation type="journal article" date="2013" name="Nature">
        <title>Insights into bilaterian evolution from three spiralian genomes.</title>
        <authorList>
            <person name="Simakov O."/>
            <person name="Marletaz F."/>
            <person name="Cho S.J."/>
            <person name="Edsinger-Gonzales E."/>
            <person name="Havlak P."/>
            <person name="Hellsten U."/>
            <person name="Kuo D.H."/>
            <person name="Larsson T."/>
            <person name="Lv J."/>
            <person name="Arendt D."/>
            <person name="Savage R."/>
            <person name="Osoegawa K."/>
            <person name="de Jong P."/>
            <person name="Grimwood J."/>
            <person name="Chapman J.A."/>
            <person name="Shapiro H."/>
            <person name="Aerts A."/>
            <person name="Otillar R.P."/>
            <person name="Terry A.Y."/>
            <person name="Boore J.L."/>
            <person name="Grigoriev I.V."/>
            <person name="Lindberg D.R."/>
            <person name="Seaver E.C."/>
            <person name="Weisblat D.A."/>
            <person name="Putnam N.H."/>
            <person name="Rokhsar D.S."/>
        </authorList>
    </citation>
    <scope>NUCLEOTIDE SEQUENCE</scope>
    <source>
        <strain evidence="3 5">I ESC-2004</strain>
    </source>
</reference>
<dbReference type="InterPro" id="IPR052792">
    <property type="entry name" value="Thioredoxin_dom-contain_11"/>
</dbReference>
<organism evidence="3">
    <name type="scientific">Capitella teleta</name>
    <name type="common">Polychaete worm</name>
    <dbReference type="NCBI Taxonomy" id="283909"/>
    <lineage>
        <taxon>Eukaryota</taxon>
        <taxon>Metazoa</taxon>
        <taxon>Spiralia</taxon>
        <taxon>Lophotrochozoa</taxon>
        <taxon>Annelida</taxon>
        <taxon>Polychaeta</taxon>
        <taxon>Sedentaria</taxon>
        <taxon>Scolecida</taxon>
        <taxon>Capitellidae</taxon>
        <taxon>Capitella</taxon>
    </lineage>
</organism>
<feature type="domain" description="Thioredoxin" evidence="2">
    <location>
        <begin position="35"/>
        <end position="154"/>
    </location>
</feature>
<gene>
    <name evidence="3" type="ORF">CAPTEDRAFT_221464</name>
</gene>
<reference evidence="4" key="3">
    <citation type="submission" date="2015-06" db="UniProtKB">
        <authorList>
            <consortium name="EnsemblMetazoa"/>
        </authorList>
    </citation>
    <scope>IDENTIFICATION</scope>
</reference>
<dbReference type="InterPro" id="IPR013766">
    <property type="entry name" value="Thioredoxin_domain"/>
</dbReference>
<dbReference type="SUPFAM" id="SSF52833">
    <property type="entry name" value="Thioredoxin-like"/>
    <property type="match status" value="2"/>
</dbReference>
<dbReference type="PANTHER" id="PTHR46497">
    <property type="entry name" value="THIOREDOXIN DOMAIN-CONTAINING PROTEIN 11"/>
    <property type="match status" value="1"/>
</dbReference>